<accession>A0ABP6Q743</accession>
<dbReference type="InterPro" id="IPR011992">
    <property type="entry name" value="EF-hand-dom_pair"/>
</dbReference>
<keyword evidence="5" id="KW-1185">Reference proteome</keyword>
<dbReference type="SUPFAM" id="SSF47473">
    <property type="entry name" value="EF-hand"/>
    <property type="match status" value="1"/>
</dbReference>
<protein>
    <submittedName>
        <fullName evidence="4">EF-hand domain-containing protein</fullName>
    </submittedName>
</protein>
<dbReference type="EMBL" id="BAAAUV010000005">
    <property type="protein sequence ID" value="GAA3207577.1"/>
    <property type="molecule type" value="Genomic_DNA"/>
</dbReference>
<evidence type="ECO:0000313" key="4">
    <source>
        <dbReference type="EMBL" id="GAA3207577.1"/>
    </source>
</evidence>
<dbReference type="InterPro" id="IPR018247">
    <property type="entry name" value="EF_Hand_1_Ca_BS"/>
</dbReference>
<evidence type="ECO:0000313" key="5">
    <source>
        <dbReference type="Proteomes" id="UP001501237"/>
    </source>
</evidence>
<dbReference type="PROSITE" id="PS50222">
    <property type="entry name" value="EF_HAND_2"/>
    <property type="match status" value="1"/>
</dbReference>
<organism evidence="4 5">
    <name type="scientific">Actinocorallia longicatena</name>
    <dbReference type="NCBI Taxonomy" id="111803"/>
    <lineage>
        <taxon>Bacteria</taxon>
        <taxon>Bacillati</taxon>
        <taxon>Actinomycetota</taxon>
        <taxon>Actinomycetes</taxon>
        <taxon>Streptosporangiales</taxon>
        <taxon>Thermomonosporaceae</taxon>
        <taxon>Actinocorallia</taxon>
    </lineage>
</organism>
<reference evidence="5" key="1">
    <citation type="journal article" date="2019" name="Int. J. Syst. Evol. Microbiol.">
        <title>The Global Catalogue of Microorganisms (GCM) 10K type strain sequencing project: providing services to taxonomists for standard genome sequencing and annotation.</title>
        <authorList>
            <consortium name="The Broad Institute Genomics Platform"/>
            <consortium name="The Broad Institute Genome Sequencing Center for Infectious Disease"/>
            <person name="Wu L."/>
            <person name="Ma J."/>
        </authorList>
    </citation>
    <scope>NUCLEOTIDE SEQUENCE [LARGE SCALE GENOMIC DNA]</scope>
    <source>
        <strain evidence="5">JCM 9377</strain>
    </source>
</reference>
<dbReference type="Proteomes" id="UP001501237">
    <property type="component" value="Unassembled WGS sequence"/>
</dbReference>
<keyword evidence="1" id="KW-0677">Repeat</keyword>
<dbReference type="CDD" id="cd00051">
    <property type="entry name" value="EFh"/>
    <property type="match status" value="1"/>
</dbReference>
<dbReference type="SMART" id="SM00054">
    <property type="entry name" value="EFh"/>
    <property type="match status" value="2"/>
</dbReference>
<dbReference type="Pfam" id="PF13499">
    <property type="entry name" value="EF-hand_7"/>
    <property type="match status" value="1"/>
</dbReference>
<dbReference type="InterPro" id="IPR002048">
    <property type="entry name" value="EF_hand_dom"/>
</dbReference>
<evidence type="ECO:0000256" key="1">
    <source>
        <dbReference type="ARBA" id="ARBA00022737"/>
    </source>
</evidence>
<dbReference type="PROSITE" id="PS00018">
    <property type="entry name" value="EF_HAND_1"/>
    <property type="match status" value="2"/>
</dbReference>
<dbReference type="PANTHER" id="PTHR23050">
    <property type="entry name" value="CALCIUM BINDING PROTEIN"/>
    <property type="match status" value="1"/>
</dbReference>
<feature type="domain" description="EF-hand" evidence="3">
    <location>
        <begin position="6"/>
        <end position="41"/>
    </location>
</feature>
<gene>
    <name evidence="4" type="ORF">GCM10010468_23960</name>
</gene>
<evidence type="ECO:0000256" key="2">
    <source>
        <dbReference type="ARBA" id="ARBA00022837"/>
    </source>
</evidence>
<dbReference type="Gene3D" id="1.10.238.10">
    <property type="entry name" value="EF-hand"/>
    <property type="match status" value="1"/>
</dbReference>
<comment type="caution">
    <text evidence="4">The sequence shown here is derived from an EMBL/GenBank/DDBJ whole genome shotgun (WGS) entry which is preliminary data.</text>
</comment>
<name>A0ABP6Q743_9ACTN</name>
<evidence type="ECO:0000259" key="3">
    <source>
        <dbReference type="PROSITE" id="PS50222"/>
    </source>
</evidence>
<dbReference type="InterPro" id="IPR050145">
    <property type="entry name" value="Centrin_CML-like"/>
</dbReference>
<keyword evidence="2" id="KW-0106">Calcium</keyword>
<sequence>MSDIEERRAKARLQFDRFDKDGDGFISVAEYREVMANLGDFSEATVRAIFDKKDANGDGVLSFEEFWNSLNP</sequence>
<proteinExistence type="predicted"/>